<dbReference type="EMBL" id="CP118868">
    <property type="protein sequence ID" value="WEG35786.1"/>
    <property type="molecule type" value="Genomic_DNA"/>
</dbReference>
<feature type="domain" description="Peptidase M20 dimerisation" evidence="1">
    <location>
        <begin position="188"/>
        <end position="279"/>
    </location>
</feature>
<evidence type="ECO:0000259" key="1">
    <source>
        <dbReference type="Pfam" id="PF07687"/>
    </source>
</evidence>
<dbReference type="Pfam" id="PF01546">
    <property type="entry name" value="Peptidase_M20"/>
    <property type="match status" value="1"/>
</dbReference>
<keyword evidence="3" id="KW-1185">Reference proteome</keyword>
<organism evidence="2 3">
    <name type="scientific">Amygdalobacter indicium</name>
    <dbReference type="NCBI Taxonomy" id="3029272"/>
    <lineage>
        <taxon>Bacteria</taxon>
        <taxon>Bacillati</taxon>
        <taxon>Bacillota</taxon>
        <taxon>Clostridia</taxon>
        <taxon>Eubacteriales</taxon>
        <taxon>Oscillospiraceae</taxon>
        <taxon>Amygdalobacter</taxon>
    </lineage>
</organism>
<dbReference type="Gene3D" id="3.40.630.10">
    <property type="entry name" value="Zn peptidases"/>
    <property type="match status" value="1"/>
</dbReference>
<protein>
    <submittedName>
        <fullName evidence="2">Amidohydrolase</fullName>
    </submittedName>
</protein>
<dbReference type="InterPro" id="IPR036264">
    <property type="entry name" value="Bact_exopeptidase_dim_dom"/>
</dbReference>
<dbReference type="PANTHER" id="PTHR11014:SF63">
    <property type="entry name" value="METALLOPEPTIDASE, PUTATIVE (AFU_ORTHOLOGUE AFUA_6G09600)-RELATED"/>
    <property type="match status" value="1"/>
</dbReference>
<dbReference type="InterPro" id="IPR017439">
    <property type="entry name" value="Amidohydrolase"/>
</dbReference>
<name>A0ABY8C512_9FIRM</name>
<gene>
    <name evidence="2" type="ORF">PYS61_01080</name>
</gene>
<evidence type="ECO:0000313" key="3">
    <source>
        <dbReference type="Proteomes" id="UP001220478"/>
    </source>
</evidence>
<dbReference type="Gene3D" id="3.30.70.360">
    <property type="match status" value="1"/>
</dbReference>
<dbReference type="NCBIfam" id="TIGR01891">
    <property type="entry name" value="amidohydrolases"/>
    <property type="match status" value="1"/>
</dbReference>
<reference evidence="2 3" key="1">
    <citation type="submission" date="2023-02" db="EMBL/GenBank/DDBJ databases">
        <title>Novel Oscillospiraceae bacterial genomes.</title>
        <authorList>
            <person name="Srinivasan S."/>
            <person name="Austin M.N."/>
            <person name="Fiedler T.L."/>
            <person name="Strenk S.M."/>
            <person name="Agnew K.J."/>
            <person name="Nagana Gowda G.A."/>
            <person name="Raftery D."/>
            <person name="Beamer M.A."/>
            <person name="Achilles S.L."/>
            <person name="Wiesenfeld H.C."/>
            <person name="Fredricks D.N."/>
            <person name="Hillier S.L."/>
        </authorList>
    </citation>
    <scope>NUCLEOTIDE SEQUENCE [LARGE SCALE GENOMIC DNA]</scope>
    <source>
        <strain evidence="2 3">CHIC02 1186E3-8</strain>
    </source>
</reference>
<dbReference type="RefSeq" id="WP_315571888.1">
    <property type="nucleotide sequence ID" value="NZ_CP118868.1"/>
</dbReference>
<dbReference type="PIRSF" id="PIRSF005962">
    <property type="entry name" value="Pept_M20D_amidohydro"/>
    <property type="match status" value="1"/>
</dbReference>
<evidence type="ECO:0000313" key="2">
    <source>
        <dbReference type="EMBL" id="WEG35786.1"/>
    </source>
</evidence>
<dbReference type="PANTHER" id="PTHR11014">
    <property type="entry name" value="PEPTIDASE M20 FAMILY MEMBER"/>
    <property type="match status" value="1"/>
</dbReference>
<dbReference type="Proteomes" id="UP001220478">
    <property type="component" value="Chromosome"/>
</dbReference>
<dbReference type="Pfam" id="PF07687">
    <property type="entry name" value="M20_dimer"/>
    <property type="match status" value="1"/>
</dbReference>
<dbReference type="SUPFAM" id="SSF53187">
    <property type="entry name" value="Zn-dependent exopeptidases"/>
    <property type="match status" value="1"/>
</dbReference>
<dbReference type="InterPro" id="IPR002933">
    <property type="entry name" value="Peptidase_M20"/>
</dbReference>
<dbReference type="InterPro" id="IPR011650">
    <property type="entry name" value="Peptidase_M20_dimer"/>
</dbReference>
<proteinExistence type="predicted"/>
<sequence>MNKDYLLQLLRNEQEATVSRRRYLHAHPELSFKEKETAAYITRFYENLGLPVQHCRNNYGLTVLIDSGKPGRTLALRADFDALPIQEDTGLPFASVNQGVMHACGHDAHTAYLMTVAACLARVKDSFNGKVLIIHQPAEEMAPGGAKGMIAEGVLDGVDTVMGCHFMSTMPCGKVFYHAGAVQHARSKFTIQVIGKGGHASLPEEANDAILIASELVVNLQSIISRRVASKESAVLTVGSFDGKGQFNIIKDQVTLEGDVRSMSDYTCQLIEEQVKRICHGLEEAYGCTIKVDYVTDYPVLVNDKNVTGEVVRILQAEQDLIPEITGIEDCGVLNPSEDFAYFAAERPACFFYIGAMPTGEVYPHHHPKFRLNEKSLQVAALAVGSVAWEYLQQK</sequence>
<dbReference type="SUPFAM" id="SSF55031">
    <property type="entry name" value="Bacterial exopeptidase dimerisation domain"/>
    <property type="match status" value="1"/>
</dbReference>
<accession>A0ABY8C512</accession>